<protein>
    <recommendedName>
        <fullName evidence="10">Peptidase metallopeptidase domain-containing protein</fullName>
    </recommendedName>
</protein>
<dbReference type="InterPro" id="IPR002477">
    <property type="entry name" value="Peptidoglycan-bd-like"/>
</dbReference>
<dbReference type="SUPFAM" id="SSF55486">
    <property type="entry name" value="Metalloproteases ('zincins'), catalytic domain"/>
    <property type="match status" value="1"/>
</dbReference>
<comment type="caution">
    <text evidence="11">The sequence shown here is derived from an EMBL/GenBank/DDBJ whole genome shotgun (WGS) entry which is preliminary data.</text>
</comment>
<feature type="binding site" evidence="8">
    <location>
        <position position="243"/>
    </location>
    <ligand>
        <name>Zn(2+)</name>
        <dbReference type="ChEBI" id="CHEBI:29105"/>
        <label>2</label>
        <note>catalytic</note>
    </ligand>
</feature>
<dbReference type="Pfam" id="PF00413">
    <property type="entry name" value="Peptidase_M10"/>
    <property type="match status" value="1"/>
</dbReference>
<dbReference type="Pfam" id="PF01471">
    <property type="entry name" value="PG_binding_1"/>
    <property type="match status" value="1"/>
</dbReference>
<dbReference type="InterPro" id="IPR036365">
    <property type="entry name" value="PGBD-like_sf"/>
</dbReference>
<dbReference type="GO" id="GO:0031012">
    <property type="term" value="C:extracellular matrix"/>
    <property type="evidence" value="ECO:0007669"/>
    <property type="project" value="InterPro"/>
</dbReference>
<keyword evidence="2" id="KW-0645">Protease</keyword>
<evidence type="ECO:0000259" key="10">
    <source>
        <dbReference type="SMART" id="SM00235"/>
    </source>
</evidence>
<dbReference type="GO" id="GO:0006508">
    <property type="term" value="P:proteolysis"/>
    <property type="evidence" value="ECO:0007669"/>
    <property type="project" value="UniProtKB-KW"/>
</dbReference>
<dbReference type="GO" id="GO:0008270">
    <property type="term" value="F:zinc ion binding"/>
    <property type="evidence" value="ECO:0007669"/>
    <property type="project" value="InterPro"/>
</dbReference>
<comment type="cofactor">
    <cofactor evidence="8">
        <name>Ca(2+)</name>
        <dbReference type="ChEBI" id="CHEBI:29108"/>
    </cofactor>
    <text evidence="8">Can bind about 5 Ca(2+) ions per subunit.</text>
</comment>
<feature type="domain" description="Peptidase metallopeptidase" evidence="10">
    <location>
        <begin position="123"/>
        <end position="277"/>
    </location>
</feature>
<dbReference type="SUPFAM" id="SSF47090">
    <property type="entry name" value="PGBD-like"/>
    <property type="match status" value="1"/>
</dbReference>
<feature type="binding site" description="in inhibited form" evidence="8">
    <location>
        <position position="97"/>
    </location>
    <ligand>
        <name>Zn(2+)</name>
        <dbReference type="ChEBI" id="CHEBI:29105"/>
        <label>2</label>
        <note>catalytic</note>
    </ligand>
</feature>
<dbReference type="PANTHER" id="PTHR10201">
    <property type="entry name" value="MATRIX METALLOPROTEINASE"/>
    <property type="match status" value="1"/>
</dbReference>
<sequence length="277" mass="31142">MGNIGDSTKLSSIESIKQLQGCCDKGSKAQGLHHLKLYLARYGYLNYQHTPNHANTEDEKFDDELESAIKTYQKYYHLDATGTLDEATVSLMVKPRCGLPDTEPDRHRSKSLHSVTRYQLWPNRPRWGTPDLTYAFASNYPKMHMPPVVRALSQWSSATSYFSFSQVNDFTSANIKLSFEKVDHGDGYPFGPGVVAHGFRPRDGRLHFNENATFSDGLHAVENAIHLQTLAIHELGHVLGLDHSEYKNASMYAIIDPGDERGLSSDDIQGMKDLYGF</sequence>
<comment type="cofactor">
    <cofactor evidence="8">
        <name>Zn(2+)</name>
        <dbReference type="ChEBI" id="CHEBI:29105"/>
    </cofactor>
    <text evidence="8">Binds 2 Zn(2+) ions per subunit.</text>
</comment>
<evidence type="ECO:0000256" key="8">
    <source>
        <dbReference type="PIRSR" id="PIRSR621190-2"/>
    </source>
</evidence>
<dbReference type="InterPro" id="IPR024079">
    <property type="entry name" value="MetalloPept_cat_dom_sf"/>
</dbReference>
<feature type="binding site" evidence="8">
    <location>
        <position position="184"/>
    </location>
    <ligand>
        <name>Zn(2+)</name>
        <dbReference type="ChEBI" id="CHEBI:29105"/>
        <label>1</label>
    </ligand>
</feature>
<organism evidence="11 12">
    <name type="scientific">Centaurea solstitialis</name>
    <name type="common">yellow star-thistle</name>
    <dbReference type="NCBI Taxonomy" id="347529"/>
    <lineage>
        <taxon>Eukaryota</taxon>
        <taxon>Viridiplantae</taxon>
        <taxon>Streptophyta</taxon>
        <taxon>Embryophyta</taxon>
        <taxon>Tracheophyta</taxon>
        <taxon>Spermatophyta</taxon>
        <taxon>Magnoliopsida</taxon>
        <taxon>eudicotyledons</taxon>
        <taxon>Gunneridae</taxon>
        <taxon>Pentapetalae</taxon>
        <taxon>asterids</taxon>
        <taxon>campanulids</taxon>
        <taxon>Asterales</taxon>
        <taxon>Asteraceae</taxon>
        <taxon>Carduoideae</taxon>
        <taxon>Cardueae</taxon>
        <taxon>Centaureinae</taxon>
        <taxon>Centaurea</taxon>
    </lineage>
</organism>
<dbReference type="AlphaFoldDB" id="A0AA38TM05"/>
<keyword evidence="5 8" id="KW-0862">Zinc</keyword>
<accession>A0AA38TM05</accession>
<feature type="binding site" evidence="8">
    <location>
        <position position="197"/>
    </location>
    <ligand>
        <name>Zn(2+)</name>
        <dbReference type="ChEBI" id="CHEBI:29105"/>
        <label>1</label>
    </ligand>
</feature>
<evidence type="ECO:0000256" key="2">
    <source>
        <dbReference type="ARBA" id="ARBA00022670"/>
    </source>
</evidence>
<feature type="binding site" evidence="8">
    <location>
        <position position="237"/>
    </location>
    <ligand>
        <name>Zn(2+)</name>
        <dbReference type="ChEBI" id="CHEBI:29105"/>
        <label>2</label>
        <note>catalytic</note>
    </ligand>
</feature>
<evidence type="ECO:0000256" key="4">
    <source>
        <dbReference type="ARBA" id="ARBA00022801"/>
    </source>
</evidence>
<dbReference type="PRINTS" id="PR00138">
    <property type="entry name" value="MATRIXIN"/>
</dbReference>
<evidence type="ECO:0000256" key="5">
    <source>
        <dbReference type="ARBA" id="ARBA00022833"/>
    </source>
</evidence>
<comment type="similarity">
    <text evidence="1">Belongs to the peptidase M10A family. Matrix metalloproteinases (MMPs) subfamily.</text>
</comment>
<feature type="short sequence motif" description="Cysteine switch" evidence="9">
    <location>
        <begin position="95"/>
        <end position="115"/>
    </location>
</feature>
<keyword evidence="8" id="KW-0106">Calcium</keyword>
<keyword evidence="12" id="KW-1185">Reference proteome</keyword>
<feature type="binding site" evidence="8">
    <location>
        <position position="207"/>
    </location>
    <ligand>
        <name>Zn(2+)</name>
        <dbReference type="ChEBI" id="CHEBI:29105"/>
        <label>1</label>
    </ligand>
</feature>
<feature type="binding site" evidence="8">
    <location>
        <position position="251"/>
    </location>
    <ligand>
        <name>Zn(2+)</name>
        <dbReference type="ChEBI" id="CHEBI:29105"/>
        <label>2</label>
        <note>catalytic</note>
    </ligand>
</feature>
<gene>
    <name evidence="11" type="ORF">OSB04_007669</name>
</gene>
<reference evidence="11" key="1">
    <citation type="submission" date="2023-03" db="EMBL/GenBank/DDBJ databases">
        <title>Chromosome-scale reference genome and RAD-based genetic map of yellow starthistle (Centaurea solstitialis) reveal putative structural variation and QTLs associated with invader traits.</title>
        <authorList>
            <person name="Reatini B."/>
            <person name="Cang F.A."/>
            <person name="Jiang Q."/>
            <person name="Mckibben M.T.W."/>
            <person name="Barker M.S."/>
            <person name="Rieseberg L.H."/>
            <person name="Dlugosch K.M."/>
        </authorList>
    </citation>
    <scope>NUCLEOTIDE SEQUENCE</scope>
    <source>
        <strain evidence="11">CAN-66</strain>
        <tissue evidence="11">Leaf</tissue>
    </source>
</reference>
<proteinExistence type="inferred from homology"/>
<feature type="active site" evidence="7">
    <location>
        <position position="234"/>
    </location>
</feature>
<feature type="binding site" evidence="8">
    <location>
        <position position="186"/>
    </location>
    <ligand>
        <name>Zn(2+)</name>
        <dbReference type="ChEBI" id="CHEBI:29105"/>
        <label>1</label>
    </ligand>
</feature>
<keyword evidence="3 8" id="KW-0479">Metal-binding</keyword>
<feature type="binding site" evidence="8">
    <location>
        <position position="191"/>
    </location>
    <ligand>
        <name>Ca(2+)</name>
        <dbReference type="ChEBI" id="CHEBI:29108"/>
        <label>3</label>
    </ligand>
</feature>
<dbReference type="InterPro" id="IPR001818">
    <property type="entry name" value="Pept_M10_metallopeptidase"/>
</dbReference>
<evidence type="ECO:0000313" key="12">
    <source>
        <dbReference type="Proteomes" id="UP001172457"/>
    </source>
</evidence>
<dbReference type="GO" id="GO:0030574">
    <property type="term" value="P:collagen catabolic process"/>
    <property type="evidence" value="ECO:0007669"/>
    <property type="project" value="TreeGrafter"/>
</dbReference>
<dbReference type="PANTHER" id="PTHR10201:SF292">
    <property type="entry name" value="MATRILYSIN"/>
    <property type="match status" value="1"/>
</dbReference>
<evidence type="ECO:0000256" key="3">
    <source>
        <dbReference type="ARBA" id="ARBA00022723"/>
    </source>
</evidence>
<keyword evidence="4" id="KW-0378">Hydrolase</keyword>
<evidence type="ECO:0000256" key="7">
    <source>
        <dbReference type="PIRSR" id="PIRSR621190-1"/>
    </source>
</evidence>
<keyword evidence="6" id="KW-0482">Metalloprotease</keyword>
<dbReference type="GO" id="GO:0004222">
    <property type="term" value="F:metalloendopeptidase activity"/>
    <property type="evidence" value="ECO:0007669"/>
    <property type="project" value="InterPro"/>
</dbReference>
<name>A0AA38TM05_9ASTR</name>
<feature type="binding site" evidence="8">
    <location>
        <position position="233"/>
    </location>
    <ligand>
        <name>Zn(2+)</name>
        <dbReference type="ChEBI" id="CHEBI:29105"/>
        <label>2</label>
        <note>catalytic</note>
    </ligand>
</feature>
<dbReference type="InterPro" id="IPR021190">
    <property type="entry name" value="Pept_M10A"/>
</dbReference>
<dbReference type="GO" id="GO:0030198">
    <property type="term" value="P:extracellular matrix organization"/>
    <property type="evidence" value="ECO:0007669"/>
    <property type="project" value="TreeGrafter"/>
</dbReference>
<dbReference type="SMART" id="SM00235">
    <property type="entry name" value="ZnMc"/>
    <property type="match status" value="1"/>
</dbReference>
<dbReference type="InterPro" id="IPR006026">
    <property type="entry name" value="Peptidase_Metallo"/>
</dbReference>
<evidence type="ECO:0000256" key="9">
    <source>
        <dbReference type="PIRSR" id="PIRSR621190-5"/>
    </source>
</evidence>
<dbReference type="EMBL" id="JARYMX010000002">
    <property type="protein sequence ID" value="KAJ9562509.1"/>
    <property type="molecule type" value="Genomic_DNA"/>
</dbReference>
<dbReference type="Gene3D" id="3.40.390.10">
    <property type="entry name" value="Collagenase (Catalytic Domain)"/>
    <property type="match status" value="1"/>
</dbReference>
<evidence type="ECO:0000256" key="6">
    <source>
        <dbReference type="ARBA" id="ARBA00023049"/>
    </source>
</evidence>
<evidence type="ECO:0000313" key="11">
    <source>
        <dbReference type="EMBL" id="KAJ9562509.1"/>
    </source>
</evidence>
<dbReference type="Proteomes" id="UP001172457">
    <property type="component" value="Chromosome 2"/>
</dbReference>
<evidence type="ECO:0000256" key="1">
    <source>
        <dbReference type="ARBA" id="ARBA00009614"/>
    </source>
</evidence>